<dbReference type="Proteomes" id="UP000229080">
    <property type="component" value="Unassembled WGS sequence"/>
</dbReference>
<gene>
    <name evidence="1" type="ORF">COT61_02000</name>
</gene>
<protein>
    <submittedName>
        <fullName evidence="1">Uncharacterized protein</fullName>
    </submittedName>
</protein>
<comment type="caution">
    <text evidence="1">The sequence shown here is derived from an EMBL/GenBank/DDBJ whole genome shotgun (WGS) entry which is preliminary data.</text>
</comment>
<evidence type="ECO:0000313" key="1">
    <source>
        <dbReference type="EMBL" id="PIS16805.1"/>
    </source>
</evidence>
<evidence type="ECO:0000313" key="2">
    <source>
        <dbReference type="Proteomes" id="UP000229080"/>
    </source>
</evidence>
<accession>A0A2H0WW04</accession>
<dbReference type="EMBL" id="PEZF01000067">
    <property type="protein sequence ID" value="PIS16805.1"/>
    <property type="molecule type" value="Genomic_DNA"/>
</dbReference>
<reference evidence="2" key="1">
    <citation type="submission" date="2017-09" db="EMBL/GenBank/DDBJ databases">
        <title>Depth-based differentiation of microbial function through sediment-hosted aquifers and enrichment of novel symbionts in the deep terrestrial subsurface.</title>
        <authorList>
            <person name="Probst A.J."/>
            <person name="Ladd B."/>
            <person name="Jarett J.K."/>
            <person name="Geller-Mcgrath D.E."/>
            <person name="Sieber C.M.K."/>
            <person name="Emerson J.B."/>
            <person name="Anantharaman K."/>
            <person name="Thomas B.C."/>
            <person name="Malmstrom R."/>
            <person name="Stieglmeier M."/>
            <person name="Klingl A."/>
            <person name="Woyke T."/>
            <person name="Ryan C.M."/>
            <person name="Banfield J.F."/>
        </authorList>
    </citation>
    <scope>NUCLEOTIDE SEQUENCE [LARGE SCALE GENOMIC DNA]</scope>
</reference>
<sequence length="151" mass="16863">MNETYHKIVDECYPKLAKKKASYMVSALIDGLFFEWLSDEKNHESVGITFFCKEDVYLSPEEAAAARVSTADLKSRRLNIVVEGKAVGILFCFVFNPFQGASNICFLRAEGYIGSNAVADALIGKFKDFLKEKVPYAELCARLMKLVTQGV</sequence>
<dbReference type="AlphaFoldDB" id="A0A2H0WW04"/>
<organism evidence="1 2">
    <name type="scientific">Candidatus Portnoybacteria bacterium CG09_land_8_20_14_0_10_44_13</name>
    <dbReference type="NCBI Taxonomy" id="1974811"/>
    <lineage>
        <taxon>Bacteria</taxon>
        <taxon>Candidatus Portnoyibacteriota</taxon>
    </lineage>
</organism>
<name>A0A2H0WW04_9BACT</name>
<proteinExistence type="predicted"/>